<sequence>MNFVIPDFLSKVEKNEAGQSWLIKLGSQIMRRTSKSMVAAQIKLPQLVEIEKIVKFSTIEERLYKNERDALKVSIENMVNSVGDEVLVRNMVGRERVLQALTVLKETLISSGEHTRNGRQKRKNINEIVVAEPINILFRMICKKKQEILEILRHVLRNSNHDSEVYWLEMDFDGASRRYEEVLKIIETIRDLNLSIGKIGGN</sequence>
<dbReference type="EMBL" id="CANHGI010000005">
    <property type="protein sequence ID" value="CAI5450156.1"/>
    <property type="molecule type" value="Genomic_DNA"/>
</dbReference>
<name>A0A9P1IS52_9PELO</name>
<dbReference type="PANTHER" id="PTHR45865:SF1">
    <property type="entry name" value="E3 UBIQUITIN-PROTEIN LIGASE SHPRH"/>
    <property type="match status" value="1"/>
</dbReference>
<comment type="caution">
    <text evidence="1">The sequence shown here is derived from an EMBL/GenBank/DDBJ whole genome shotgun (WGS) entry which is preliminary data.</text>
</comment>
<proteinExistence type="predicted"/>
<dbReference type="InterPro" id="IPR052583">
    <property type="entry name" value="ATP-helicase/E3_Ub-Ligase"/>
</dbReference>
<evidence type="ECO:0000313" key="2">
    <source>
        <dbReference type="Proteomes" id="UP001152747"/>
    </source>
</evidence>
<reference evidence="1" key="1">
    <citation type="submission" date="2022-11" db="EMBL/GenBank/DDBJ databases">
        <authorList>
            <person name="Kikuchi T."/>
        </authorList>
    </citation>
    <scope>NUCLEOTIDE SEQUENCE</scope>
    <source>
        <strain evidence="1">PS1010</strain>
    </source>
</reference>
<evidence type="ECO:0000313" key="1">
    <source>
        <dbReference type="EMBL" id="CAI5450156.1"/>
    </source>
</evidence>
<gene>
    <name evidence="1" type="ORF">CAMP_LOCUS12793</name>
</gene>
<dbReference type="GO" id="GO:0061630">
    <property type="term" value="F:ubiquitin protein ligase activity"/>
    <property type="evidence" value="ECO:0007669"/>
    <property type="project" value="TreeGrafter"/>
</dbReference>
<dbReference type="AlphaFoldDB" id="A0A9P1IS52"/>
<dbReference type="GO" id="GO:0005634">
    <property type="term" value="C:nucleus"/>
    <property type="evidence" value="ECO:0007669"/>
    <property type="project" value="TreeGrafter"/>
</dbReference>
<dbReference type="OrthoDB" id="423559at2759"/>
<protein>
    <submittedName>
        <fullName evidence="1">Uncharacterized protein</fullName>
    </submittedName>
</protein>
<dbReference type="Proteomes" id="UP001152747">
    <property type="component" value="Unassembled WGS sequence"/>
</dbReference>
<dbReference type="PANTHER" id="PTHR45865">
    <property type="entry name" value="E3 UBIQUITIN-PROTEIN LIGASE SHPRH FAMILY MEMBER"/>
    <property type="match status" value="1"/>
</dbReference>
<dbReference type="GO" id="GO:0006974">
    <property type="term" value="P:DNA damage response"/>
    <property type="evidence" value="ECO:0007669"/>
    <property type="project" value="TreeGrafter"/>
</dbReference>
<dbReference type="GO" id="GO:0000209">
    <property type="term" value="P:protein polyubiquitination"/>
    <property type="evidence" value="ECO:0007669"/>
    <property type="project" value="TreeGrafter"/>
</dbReference>
<keyword evidence="2" id="KW-1185">Reference proteome</keyword>
<organism evidence="1 2">
    <name type="scientific">Caenorhabditis angaria</name>
    <dbReference type="NCBI Taxonomy" id="860376"/>
    <lineage>
        <taxon>Eukaryota</taxon>
        <taxon>Metazoa</taxon>
        <taxon>Ecdysozoa</taxon>
        <taxon>Nematoda</taxon>
        <taxon>Chromadorea</taxon>
        <taxon>Rhabditida</taxon>
        <taxon>Rhabditina</taxon>
        <taxon>Rhabditomorpha</taxon>
        <taxon>Rhabditoidea</taxon>
        <taxon>Rhabditidae</taxon>
        <taxon>Peloderinae</taxon>
        <taxon>Caenorhabditis</taxon>
    </lineage>
</organism>
<accession>A0A9P1IS52</accession>